<gene>
    <name evidence="1" type="ORF">IQ236_02795</name>
</gene>
<dbReference type="Proteomes" id="UP000640725">
    <property type="component" value="Unassembled WGS sequence"/>
</dbReference>
<organism evidence="1 2">
    <name type="scientific">Planktothrix mougeotii LEGE 06226</name>
    <dbReference type="NCBI Taxonomy" id="1828728"/>
    <lineage>
        <taxon>Bacteria</taxon>
        <taxon>Bacillati</taxon>
        <taxon>Cyanobacteriota</taxon>
        <taxon>Cyanophyceae</taxon>
        <taxon>Oscillatoriophycideae</taxon>
        <taxon>Oscillatoriales</taxon>
        <taxon>Microcoleaceae</taxon>
        <taxon>Planktothrix</taxon>
    </lineage>
</organism>
<evidence type="ECO:0000313" key="1">
    <source>
        <dbReference type="EMBL" id="MBE9142149.1"/>
    </source>
</evidence>
<comment type="caution">
    <text evidence="1">The sequence shown here is derived from an EMBL/GenBank/DDBJ whole genome shotgun (WGS) entry which is preliminary data.</text>
</comment>
<reference evidence="1 2" key="1">
    <citation type="submission" date="2020-10" db="EMBL/GenBank/DDBJ databases">
        <authorList>
            <person name="Castelo-Branco R."/>
            <person name="Eusebio N."/>
            <person name="Adriana R."/>
            <person name="Vieira A."/>
            <person name="Brugerolle De Fraissinette N."/>
            <person name="Rezende De Castro R."/>
            <person name="Schneider M.P."/>
            <person name="Vasconcelos V."/>
            <person name="Leao P.N."/>
        </authorList>
    </citation>
    <scope>NUCLEOTIDE SEQUENCE [LARGE SCALE GENOMIC DNA]</scope>
    <source>
        <strain evidence="1 2">LEGE 06226</strain>
    </source>
</reference>
<keyword evidence="2" id="KW-1185">Reference proteome</keyword>
<accession>A0ABR9U6R5</accession>
<evidence type="ECO:0000313" key="2">
    <source>
        <dbReference type="Proteomes" id="UP000640725"/>
    </source>
</evidence>
<dbReference type="RefSeq" id="WP_193867870.1">
    <property type="nucleotide sequence ID" value="NZ_JADEWU010000004.1"/>
</dbReference>
<proteinExistence type="predicted"/>
<protein>
    <submittedName>
        <fullName evidence="1">Uncharacterized protein</fullName>
    </submittedName>
</protein>
<name>A0ABR9U6R5_9CYAN</name>
<sequence>MSSGKFCINKAPISKKSKKIILTLLTYFSVITYSSVEINIQKALADDGFNLSEPNAAPCSPQGFNLSQENVCSDKVSLENTTGIGIYYDFGTTQDQYLPNNETWIWTLKGSNRSTRVVVIDENINVPGIQEKRYNVYSGKNYIFRLENNKIILYNK</sequence>
<dbReference type="EMBL" id="JADEWU010000004">
    <property type="protein sequence ID" value="MBE9142149.1"/>
    <property type="molecule type" value="Genomic_DNA"/>
</dbReference>